<dbReference type="Pfam" id="PF10230">
    <property type="entry name" value="LIDHydrolase"/>
    <property type="match status" value="1"/>
</dbReference>
<comment type="subcellular location">
    <subcellularLocation>
        <location evidence="1">Lipid droplet</location>
    </subcellularLocation>
</comment>
<feature type="compositionally biased region" description="Basic and acidic residues" evidence="5">
    <location>
        <begin position="53"/>
        <end position="63"/>
    </location>
</feature>
<keyword evidence="4" id="KW-0378">Hydrolase</keyword>
<dbReference type="STRING" id="1182542.W9ZF37"/>
<dbReference type="HOGENOM" id="CLU_018394_3_1_1"/>
<dbReference type="GO" id="GO:0005811">
    <property type="term" value="C:lipid droplet"/>
    <property type="evidence" value="ECO:0007669"/>
    <property type="project" value="UniProtKB-SubCell"/>
</dbReference>
<evidence type="ECO:0000256" key="4">
    <source>
        <dbReference type="ARBA" id="ARBA00022801"/>
    </source>
</evidence>
<name>W9ZF37_9EURO</name>
<dbReference type="RefSeq" id="XP_007730009.1">
    <property type="nucleotide sequence ID" value="XM_007731819.1"/>
</dbReference>
<dbReference type="PANTHER" id="PTHR13390:SF0">
    <property type="entry name" value="LIPID DROPLET-ASSOCIATED HYDROLASE"/>
    <property type="match status" value="1"/>
</dbReference>
<feature type="compositionally biased region" description="Low complexity" evidence="5">
    <location>
        <begin position="207"/>
        <end position="246"/>
    </location>
</feature>
<feature type="region of interest" description="Disordered" evidence="5">
    <location>
        <begin position="117"/>
        <end position="172"/>
    </location>
</feature>
<evidence type="ECO:0000313" key="6">
    <source>
        <dbReference type="EMBL" id="EXJ93119.1"/>
    </source>
</evidence>
<evidence type="ECO:0000256" key="2">
    <source>
        <dbReference type="ARBA" id="ARBA00008300"/>
    </source>
</evidence>
<keyword evidence="7" id="KW-1185">Reference proteome</keyword>
<dbReference type="eggNOG" id="KOG3975">
    <property type="taxonomic scope" value="Eukaryota"/>
</dbReference>
<feature type="compositionally biased region" description="Acidic residues" evidence="5">
    <location>
        <begin position="42"/>
        <end position="52"/>
    </location>
</feature>
<organism evidence="6 7">
    <name type="scientific">Capronia epimyces CBS 606.96</name>
    <dbReference type="NCBI Taxonomy" id="1182542"/>
    <lineage>
        <taxon>Eukaryota</taxon>
        <taxon>Fungi</taxon>
        <taxon>Dikarya</taxon>
        <taxon>Ascomycota</taxon>
        <taxon>Pezizomycotina</taxon>
        <taxon>Eurotiomycetes</taxon>
        <taxon>Chaetothyriomycetidae</taxon>
        <taxon>Chaetothyriales</taxon>
        <taxon>Herpotrichiellaceae</taxon>
        <taxon>Capronia</taxon>
    </lineage>
</organism>
<feature type="compositionally biased region" description="Low complexity" evidence="5">
    <location>
        <begin position="25"/>
        <end position="41"/>
    </location>
</feature>
<dbReference type="EMBL" id="AMGY01000001">
    <property type="protein sequence ID" value="EXJ93119.1"/>
    <property type="molecule type" value="Genomic_DNA"/>
</dbReference>
<comment type="caution">
    <text evidence="6">The sequence shown here is derived from an EMBL/GenBank/DDBJ whole genome shotgun (WGS) entry which is preliminary data.</text>
</comment>
<dbReference type="SUPFAM" id="SSF53474">
    <property type="entry name" value="alpha/beta-Hydrolases"/>
    <property type="match status" value="1"/>
</dbReference>
<feature type="compositionally biased region" description="Basic and acidic residues" evidence="5">
    <location>
        <begin position="140"/>
        <end position="163"/>
    </location>
</feature>
<keyword evidence="3" id="KW-0551">Lipid droplet</keyword>
<accession>W9ZF37</accession>
<dbReference type="GO" id="GO:0016298">
    <property type="term" value="F:lipase activity"/>
    <property type="evidence" value="ECO:0007669"/>
    <property type="project" value="InterPro"/>
</dbReference>
<sequence>MDELLYPPVRFPCLSEGLGQRQHSHSGSGSSRSQSQPQEQSQDQDQDQDQDESDKSQPKEPKEQTAQPSPCEDDDNDDDKTNTRLYSLREQIELSYARLEKLVDTLRNHNHNCKDGLSTAKAASTGPGDGTAALETGEQEQEREREQDQEQDQEQQREQEPGRDPTQGQVPEPQPLVNVVLVGHSVGAYIALEIVRLRHERHGFRQSSSSTTSSSSASNRANSTSGINISSTSTDTTRTGQSSTSSPPAASVNASWTVTACILLTPTIVDIHRSPSGRVATPLLTSLQLALPSASASRFILPVLAHTLVHSVLVKSLPSTWLSWLVERVAGMKRGSHGSDATLAFLRSPRGVKQALYMAADEMGQIRADGWGEEVWGAAAVDNDIGGATRFSPTPRLYFWFAKSDHWVADITREEIQRARGGGVVERDEIDILGHATDEVQFRLDATNHDKHAVDEAPMVRIYETDGLAHAWCLNQSEFVARRVIGWLREILGQECRESV</sequence>
<reference evidence="6 7" key="1">
    <citation type="submission" date="2013-03" db="EMBL/GenBank/DDBJ databases">
        <title>The Genome Sequence of Capronia epimyces CBS 606.96.</title>
        <authorList>
            <consortium name="The Broad Institute Genomics Platform"/>
            <person name="Cuomo C."/>
            <person name="de Hoog S."/>
            <person name="Gorbushina A."/>
            <person name="Walker B."/>
            <person name="Young S.K."/>
            <person name="Zeng Q."/>
            <person name="Gargeya S."/>
            <person name="Fitzgerald M."/>
            <person name="Haas B."/>
            <person name="Abouelleil A."/>
            <person name="Allen A.W."/>
            <person name="Alvarado L."/>
            <person name="Arachchi H.M."/>
            <person name="Berlin A.M."/>
            <person name="Chapman S.B."/>
            <person name="Gainer-Dewar J."/>
            <person name="Goldberg J."/>
            <person name="Griggs A."/>
            <person name="Gujja S."/>
            <person name="Hansen M."/>
            <person name="Howarth C."/>
            <person name="Imamovic A."/>
            <person name="Ireland A."/>
            <person name="Larimer J."/>
            <person name="McCowan C."/>
            <person name="Murphy C."/>
            <person name="Pearson M."/>
            <person name="Poon T.W."/>
            <person name="Priest M."/>
            <person name="Roberts A."/>
            <person name="Saif S."/>
            <person name="Shea T."/>
            <person name="Sisk P."/>
            <person name="Sykes S."/>
            <person name="Wortman J."/>
            <person name="Nusbaum C."/>
            <person name="Birren B."/>
        </authorList>
    </citation>
    <scope>NUCLEOTIDE SEQUENCE [LARGE SCALE GENOMIC DNA]</scope>
    <source>
        <strain evidence="6 7">CBS 606.96</strain>
    </source>
</reference>
<evidence type="ECO:0000313" key="7">
    <source>
        <dbReference type="Proteomes" id="UP000019478"/>
    </source>
</evidence>
<dbReference type="AlphaFoldDB" id="W9ZF37"/>
<evidence type="ECO:0000256" key="1">
    <source>
        <dbReference type="ARBA" id="ARBA00004502"/>
    </source>
</evidence>
<protein>
    <submittedName>
        <fullName evidence="6">Uncharacterized protein</fullName>
    </submittedName>
</protein>
<dbReference type="OrthoDB" id="448051at2759"/>
<dbReference type="InterPro" id="IPR019363">
    <property type="entry name" value="LDAH"/>
</dbReference>
<evidence type="ECO:0000256" key="5">
    <source>
        <dbReference type="SAM" id="MobiDB-lite"/>
    </source>
</evidence>
<evidence type="ECO:0000256" key="3">
    <source>
        <dbReference type="ARBA" id="ARBA00022677"/>
    </source>
</evidence>
<dbReference type="GeneID" id="19165809"/>
<dbReference type="GO" id="GO:0019915">
    <property type="term" value="P:lipid storage"/>
    <property type="evidence" value="ECO:0007669"/>
    <property type="project" value="InterPro"/>
</dbReference>
<dbReference type="InterPro" id="IPR029058">
    <property type="entry name" value="AB_hydrolase_fold"/>
</dbReference>
<gene>
    <name evidence="6" type="ORF">A1O3_01676</name>
</gene>
<feature type="region of interest" description="Disordered" evidence="5">
    <location>
        <begin position="1"/>
        <end position="84"/>
    </location>
</feature>
<feature type="region of interest" description="Disordered" evidence="5">
    <location>
        <begin position="203"/>
        <end position="251"/>
    </location>
</feature>
<dbReference type="Proteomes" id="UP000019478">
    <property type="component" value="Unassembled WGS sequence"/>
</dbReference>
<proteinExistence type="inferred from homology"/>
<comment type="similarity">
    <text evidence="2">Belongs to the AB hydrolase superfamily. LDAH family.</text>
</comment>
<dbReference type="PANTHER" id="PTHR13390">
    <property type="entry name" value="LIPASE"/>
    <property type="match status" value="1"/>
</dbReference>